<dbReference type="InterPro" id="IPR016186">
    <property type="entry name" value="C-type_lectin-like/link_sf"/>
</dbReference>
<dbReference type="GeneTree" id="ENSGT01020000230338"/>
<dbReference type="InterPro" id="IPR050111">
    <property type="entry name" value="C-type_lectin/snaclec_domain"/>
</dbReference>
<proteinExistence type="predicted"/>
<evidence type="ECO:0000256" key="1">
    <source>
        <dbReference type="ARBA" id="ARBA00023157"/>
    </source>
</evidence>
<dbReference type="InterPro" id="IPR018378">
    <property type="entry name" value="C-type_lectin_CS"/>
</dbReference>
<name>A0A3B4GK69_9CICH</name>
<evidence type="ECO:0000259" key="2">
    <source>
        <dbReference type="PROSITE" id="PS50041"/>
    </source>
</evidence>
<accession>A0A3B4GK69</accession>
<dbReference type="InterPro" id="IPR016187">
    <property type="entry name" value="CTDL_fold"/>
</dbReference>
<dbReference type="Ensembl" id="ENSPNYT00000024003.1">
    <property type="protein sequence ID" value="ENSPNYP00000023432.1"/>
    <property type="gene ID" value="ENSPNYG00000017681.1"/>
</dbReference>
<keyword evidence="1" id="KW-1015">Disulfide bond</keyword>
<dbReference type="InterPro" id="IPR001304">
    <property type="entry name" value="C-type_lectin-like"/>
</dbReference>
<dbReference type="SMART" id="SM00034">
    <property type="entry name" value="CLECT"/>
    <property type="match status" value="1"/>
</dbReference>
<reference evidence="3" key="1">
    <citation type="submission" date="2023-09" db="UniProtKB">
        <authorList>
            <consortium name="Ensembl"/>
        </authorList>
    </citation>
    <scope>IDENTIFICATION</scope>
</reference>
<evidence type="ECO:0000313" key="3">
    <source>
        <dbReference type="Ensembl" id="ENSPNYP00000023432.1"/>
    </source>
</evidence>
<feature type="domain" description="C-type lectin" evidence="2">
    <location>
        <begin position="86"/>
        <end position="202"/>
    </location>
</feature>
<dbReference type="SUPFAM" id="SSF56436">
    <property type="entry name" value="C-type lectin-like"/>
    <property type="match status" value="1"/>
</dbReference>
<sequence>MWSLHVHPVFAWVLRLPPTVKRHVVSGNRLIRKTTLPIDVSANRCLCLCVNPATYWRSVQGVPCLLPQDSLDRLQYQYFQQGWVYFRPSFYYISSIAKSWKDSRDDCLQRGDFTRNFKKVMWIGLTETAIKGTWKWVDGTPLMSCMHPGLNSLFCLFFSYWGPDEPNGFEGKNEDCVEINFFDFENSWNDIPCENQNFWICEKKLVS</sequence>
<dbReference type="Gene3D" id="3.10.100.10">
    <property type="entry name" value="Mannose-Binding Protein A, subunit A"/>
    <property type="match status" value="1"/>
</dbReference>
<dbReference type="PROSITE" id="PS00615">
    <property type="entry name" value="C_TYPE_LECTIN_1"/>
    <property type="match status" value="1"/>
</dbReference>
<dbReference type="PROSITE" id="PS50041">
    <property type="entry name" value="C_TYPE_LECTIN_2"/>
    <property type="match status" value="1"/>
</dbReference>
<organism evidence="3">
    <name type="scientific">Pundamilia nyererei</name>
    <dbReference type="NCBI Taxonomy" id="303518"/>
    <lineage>
        <taxon>Eukaryota</taxon>
        <taxon>Metazoa</taxon>
        <taxon>Chordata</taxon>
        <taxon>Craniata</taxon>
        <taxon>Vertebrata</taxon>
        <taxon>Euteleostomi</taxon>
        <taxon>Actinopterygii</taxon>
        <taxon>Neopterygii</taxon>
        <taxon>Teleostei</taxon>
        <taxon>Neoteleostei</taxon>
        <taxon>Acanthomorphata</taxon>
        <taxon>Ovalentaria</taxon>
        <taxon>Cichlomorphae</taxon>
        <taxon>Cichliformes</taxon>
        <taxon>Cichlidae</taxon>
        <taxon>African cichlids</taxon>
        <taxon>Pseudocrenilabrinae</taxon>
        <taxon>Haplochromini</taxon>
        <taxon>Pundamilia</taxon>
    </lineage>
</organism>
<dbReference type="Pfam" id="PF00059">
    <property type="entry name" value="Lectin_C"/>
    <property type="match status" value="1"/>
</dbReference>
<dbReference type="AlphaFoldDB" id="A0A3B4GK69"/>
<dbReference type="PANTHER" id="PTHR22803">
    <property type="entry name" value="MANNOSE, PHOSPHOLIPASE, LECTIN RECEPTOR RELATED"/>
    <property type="match status" value="1"/>
</dbReference>
<dbReference type="STRING" id="303518.ENSPNYP00000023432"/>
<protein>
    <recommendedName>
        <fullName evidence="2">C-type lectin domain-containing protein</fullName>
    </recommendedName>
</protein>